<reference evidence="1" key="1">
    <citation type="submission" date="2016-10" db="EMBL/GenBank/DDBJ databases">
        <title>Sequence of Gallionella enrichment culture.</title>
        <authorList>
            <person name="Poehlein A."/>
            <person name="Muehling M."/>
            <person name="Daniel R."/>
        </authorList>
    </citation>
    <scope>NUCLEOTIDE SEQUENCE</scope>
</reference>
<gene>
    <name evidence="1" type="ORF">GALL_267650</name>
</gene>
<evidence type="ECO:0000313" key="1">
    <source>
        <dbReference type="EMBL" id="OIQ91298.1"/>
    </source>
</evidence>
<dbReference type="EMBL" id="MLJW01000263">
    <property type="protein sequence ID" value="OIQ91298.1"/>
    <property type="molecule type" value="Genomic_DNA"/>
</dbReference>
<sequence length="107" mass="11881">MEQRKTPPRSLAAGTSARPLPHRAAFRLVLAGRLLRMRCHKIETQPGETYPMAVLRVITAMSADARNSLRGEIDFLESLGADGAPSETIRKRWADCVLPSFYTENGK</sequence>
<organism evidence="1">
    <name type="scientific">mine drainage metagenome</name>
    <dbReference type="NCBI Taxonomy" id="410659"/>
    <lineage>
        <taxon>unclassified sequences</taxon>
        <taxon>metagenomes</taxon>
        <taxon>ecological metagenomes</taxon>
    </lineage>
</organism>
<accession>A0A1J5R7D7</accession>
<proteinExistence type="predicted"/>
<protein>
    <submittedName>
        <fullName evidence="1">Uncharacterized protein</fullName>
    </submittedName>
</protein>
<dbReference type="AlphaFoldDB" id="A0A1J5R7D7"/>
<name>A0A1J5R7D7_9ZZZZ</name>
<comment type="caution">
    <text evidence="1">The sequence shown here is derived from an EMBL/GenBank/DDBJ whole genome shotgun (WGS) entry which is preliminary data.</text>
</comment>